<evidence type="ECO:0000256" key="7">
    <source>
        <dbReference type="ARBA" id="ARBA00046672"/>
    </source>
</evidence>
<dbReference type="InterPro" id="IPR022644">
    <property type="entry name" value="De-COase2_N"/>
</dbReference>
<dbReference type="InterPro" id="IPR022653">
    <property type="entry name" value="De-COase2_pyr-phos_BS"/>
</dbReference>
<gene>
    <name evidence="10" type="ORF">INT45_014203</name>
</gene>
<dbReference type="InterPro" id="IPR029066">
    <property type="entry name" value="PLP-binding_barrel"/>
</dbReference>
<protein>
    <recommendedName>
        <fullName evidence="6">ornithine decarboxylase</fullName>
        <ecNumber evidence="6">4.1.1.17</ecNumber>
    </recommendedName>
</protein>
<evidence type="ECO:0000256" key="4">
    <source>
        <dbReference type="ARBA" id="ARBA00023239"/>
    </source>
</evidence>
<dbReference type="EC" id="4.1.1.17" evidence="6"/>
<dbReference type="PRINTS" id="PR01179">
    <property type="entry name" value="ODADCRBXLASE"/>
</dbReference>
<dbReference type="EMBL" id="JAEPRB010000016">
    <property type="protein sequence ID" value="KAG2226459.1"/>
    <property type="molecule type" value="Genomic_DNA"/>
</dbReference>
<dbReference type="Gene3D" id="3.20.20.10">
    <property type="entry name" value="Alanine racemase"/>
    <property type="match status" value="1"/>
</dbReference>
<dbReference type="Proteomes" id="UP000646827">
    <property type="component" value="Unassembled WGS sequence"/>
</dbReference>
<name>A0A8H7SBR8_9FUNG</name>
<comment type="caution">
    <text evidence="10">The sequence shown here is derived from an EMBL/GenBank/DDBJ whole genome shotgun (WGS) entry which is preliminary data.</text>
</comment>
<evidence type="ECO:0000256" key="1">
    <source>
        <dbReference type="ARBA" id="ARBA00001933"/>
    </source>
</evidence>
<comment type="cofactor">
    <cofactor evidence="1">
        <name>pyridoxal 5'-phosphate</name>
        <dbReference type="ChEBI" id="CHEBI:597326"/>
    </cofactor>
</comment>
<evidence type="ECO:0000256" key="2">
    <source>
        <dbReference type="ARBA" id="ARBA00008872"/>
    </source>
</evidence>
<dbReference type="PROSITE" id="PS00878">
    <property type="entry name" value="ODR_DC_2_1"/>
    <property type="match status" value="1"/>
</dbReference>
<evidence type="ECO:0000313" key="10">
    <source>
        <dbReference type="EMBL" id="KAG2226459.1"/>
    </source>
</evidence>
<dbReference type="PANTHER" id="PTHR11482:SF6">
    <property type="entry name" value="ORNITHINE DECARBOXYLASE 1-RELATED"/>
    <property type="match status" value="1"/>
</dbReference>
<dbReference type="FunFam" id="3.20.20.10:FF:000005">
    <property type="entry name" value="Ornithine decarboxylase"/>
    <property type="match status" value="1"/>
</dbReference>
<organism evidence="10 11">
    <name type="scientific">Circinella minor</name>
    <dbReference type="NCBI Taxonomy" id="1195481"/>
    <lineage>
        <taxon>Eukaryota</taxon>
        <taxon>Fungi</taxon>
        <taxon>Fungi incertae sedis</taxon>
        <taxon>Mucoromycota</taxon>
        <taxon>Mucoromycotina</taxon>
        <taxon>Mucoromycetes</taxon>
        <taxon>Mucorales</taxon>
        <taxon>Lichtheimiaceae</taxon>
        <taxon>Circinella</taxon>
    </lineage>
</organism>
<evidence type="ECO:0000256" key="8">
    <source>
        <dbReference type="ARBA" id="ARBA00049127"/>
    </source>
</evidence>
<comment type="catalytic activity">
    <reaction evidence="8">
        <text>L-ornithine + H(+) = putrescine + CO2</text>
        <dbReference type="Rhea" id="RHEA:22964"/>
        <dbReference type="ChEBI" id="CHEBI:15378"/>
        <dbReference type="ChEBI" id="CHEBI:16526"/>
        <dbReference type="ChEBI" id="CHEBI:46911"/>
        <dbReference type="ChEBI" id="CHEBI:326268"/>
        <dbReference type="EC" id="4.1.1.17"/>
    </reaction>
</comment>
<feature type="domain" description="Orn/DAP/Arg decarboxylase 2 N-terminal" evidence="9">
    <location>
        <begin position="2"/>
        <end position="233"/>
    </location>
</feature>
<accession>A0A8H7SBR8</accession>
<keyword evidence="3" id="KW-0663">Pyridoxal phosphate</keyword>
<dbReference type="GO" id="GO:0033387">
    <property type="term" value="P:putrescine biosynthetic process from arginine, via ornithine"/>
    <property type="evidence" value="ECO:0007669"/>
    <property type="project" value="TreeGrafter"/>
</dbReference>
<dbReference type="GO" id="GO:0005737">
    <property type="term" value="C:cytoplasm"/>
    <property type="evidence" value="ECO:0007669"/>
    <property type="project" value="TreeGrafter"/>
</dbReference>
<proteinExistence type="inferred from homology"/>
<dbReference type="CDD" id="cd00622">
    <property type="entry name" value="PLPDE_III_ODC"/>
    <property type="match status" value="1"/>
</dbReference>
<sequence length="271" mass="30331">QLNLQHEKWKTYFPRIQPYYAVKCNPDIEIIRYLVSLGLGFDCASGPEIQLVLNHGADPSKIIYAHPCKQISHLKFAADCGIHKMTFDNIDELYKIKIHYPDAKLLLRILTDDTKAKWGLGIKYGAPMSEVDSLLETAKMLRLNIVGVSFHVGSGCSSVSAYQNALRNSRTIFDRAKELGFNCNLLDIGGGFFGVHYSGKPSFEEIASVIRDEVDSLFKSDVQVIAEPGRYYATSTLTLCCQVVGRKIVSEQSCDKNTKATANKKYICKYL</sequence>
<evidence type="ECO:0000256" key="5">
    <source>
        <dbReference type="ARBA" id="ARBA00034115"/>
    </source>
</evidence>
<dbReference type="SUPFAM" id="SSF51419">
    <property type="entry name" value="PLP-binding barrel"/>
    <property type="match status" value="1"/>
</dbReference>
<dbReference type="PRINTS" id="PR01182">
    <property type="entry name" value="ORNDCRBXLASE"/>
</dbReference>
<dbReference type="OrthoDB" id="5034579at2759"/>
<dbReference type="GO" id="GO:0004586">
    <property type="term" value="F:ornithine decarboxylase activity"/>
    <property type="evidence" value="ECO:0007669"/>
    <property type="project" value="UniProtKB-EC"/>
</dbReference>
<dbReference type="AlphaFoldDB" id="A0A8H7SBR8"/>
<comment type="similarity">
    <text evidence="2">Belongs to the Orn/Lys/Arg decarboxylase class-II family.</text>
</comment>
<keyword evidence="11" id="KW-1185">Reference proteome</keyword>
<evidence type="ECO:0000256" key="3">
    <source>
        <dbReference type="ARBA" id="ARBA00022898"/>
    </source>
</evidence>
<dbReference type="Pfam" id="PF02784">
    <property type="entry name" value="Orn_Arg_deC_N"/>
    <property type="match status" value="1"/>
</dbReference>
<dbReference type="InterPro" id="IPR000183">
    <property type="entry name" value="Orn/DAP/Arg_de-COase"/>
</dbReference>
<reference evidence="10 11" key="1">
    <citation type="submission" date="2020-12" db="EMBL/GenBank/DDBJ databases">
        <title>Metabolic potential, ecology and presence of endohyphal bacteria is reflected in genomic diversity of Mucoromycotina.</title>
        <authorList>
            <person name="Muszewska A."/>
            <person name="Okrasinska A."/>
            <person name="Steczkiewicz K."/>
            <person name="Drgas O."/>
            <person name="Orlowska M."/>
            <person name="Perlinska-Lenart U."/>
            <person name="Aleksandrzak-Piekarczyk T."/>
            <person name="Szatraj K."/>
            <person name="Zielenkiewicz U."/>
            <person name="Pilsyk S."/>
            <person name="Malc E."/>
            <person name="Mieczkowski P."/>
            <person name="Kruszewska J.S."/>
            <person name="Biernat P."/>
            <person name="Pawlowska J."/>
        </authorList>
    </citation>
    <scope>NUCLEOTIDE SEQUENCE [LARGE SCALE GENOMIC DNA]</scope>
    <source>
        <strain evidence="10 11">CBS 142.35</strain>
    </source>
</reference>
<evidence type="ECO:0000313" key="11">
    <source>
        <dbReference type="Proteomes" id="UP000646827"/>
    </source>
</evidence>
<comment type="subunit">
    <text evidence="7">Homodimer. Only the dimer is catalytically active, as the active sites are constructed of residues from both monomers.</text>
</comment>
<comment type="pathway">
    <text evidence="5">Amine and polyamine biosynthesis; putrescine biosynthesis via L-ornithine pathway; putrescine from L-ornithine: step 1/1.</text>
</comment>
<keyword evidence="4" id="KW-0456">Lyase</keyword>
<feature type="non-terminal residue" evidence="10">
    <location>
        <position position="1"/>
    </location>
</feature>
<dbReference type="InterPro" id="IPR002433">
    <property type="entry name" value="Orn_de-COase"/>
</dbReference>
<dbReference type="PANTHER" id="PTHR11482">
    <property type="entry name" value="ARGININE/DIAMINOPIMELATE/ORNITHINE DECARBOXYLASE"/>
    <property type="match status" value="1"/>
</dbReference>
<evidence type="ECO:0000256" key="6">
    <source>
        <dbReference type="ARBA" id="ARBA00034138"/>
    </source>
</evidence>
<evidence type="ECO:0000259" key="9">
    <source>
        <dbReference type="Pfam" id="PF02784"/>
    </source>
</evidence>